<protein>
    <submittedName>
        <fullName evidence="3">Uncharacterized protein</fullName>
    </submittedName>
</protein>
<evidence type="ECO:0000313" key="3">
    <source>
        <dbReference type="RefSeq" id="XP_056694341.1"/>
    </source>
</evidence>
<accession>A0ABM3RFF6</accession>
<keyword evidence="2" id="KW-1185">Reference proteome</keyword>
<organism evidence="2 3">
    <name type="scientific">Spinacia oleracea</name>
    <name type="common">Spinach</name>
    <dbReference type="NCBI Taxonomy" id="3562"/>
    <lineage>
        <taxon>Eukaryota</taxon>
        <taxon>Viridiplantae</taxon>
        <taxon>Streptophyta</taxon>
        <taxon>Embryophyta</taxon>
        <taxon>Tracheophyta</taxon>
        <taxon>Spermatophyta</taxon>
        <taxon>Magnoliopsida</taxon>
        <taxon>eudicotyledons</taxon>
        <taxon>Gunneridae</taxon>
        <taxon>Pentapetalae</taxon>
        <taxon>Caryophyllales</taxon>
        <taxon>Chenopodiaceae</taxon>
        <taxon>Chenopodioideae</taxon>
        <taxon>Anserineae</taxon>
        <taxon>Spinacia</taxon>
    </lineage>
</organism>
<dbReference type="Proteomes" id="UP000813463">
    <property type="component" value="Chromosome 3"/>
</dbReference>
<gene>
    <name evidence="3" type="primary">LOC130469284</name>
</gene>
<evidence type="ECO:0000256" key="1">
    <source>
        <dbReference type="SAM" id="MobiDB-lite"/>
    </source>
</evidence>
<sequence>MVKLEAQKQLVKGDEKQVDRENLDHFANVEIMIGSLKKDLGDVKTQIVSLTALYRNVDANFSKILKSVTTIANLVKEVKNELVEGSSKSESESVEEVNSMKMDVDVDEDEREMREKIVLDTTEIDFEHKIVQEKLDNDGGEGQNTELKNNFKQPHDEDVNNASIEDGTDKASTKDGTHDFLVFEDHNYGNDELQVDAEIENNQELAFNNGVHVNKPSETMDLQSKSLIADVGSSRIEVDAEFGDNQERAVNNKEQANKPSAAMDLQQSSVADFGSNAIEVDAEIGNNQELAFNNGVHVNKSSETMDLQSKSLIADVGSSRIEVDAEFGDNQERAVNNKEQANKPSATMVHLIYFPNIFQTNIC</sequence>
<feature type="region of interest" description="Disordered" evidence="1">
    <location>
        <begin position="134"/>
        <end position="173"/>
    </location>
</feature>
<reference evidence="2" key="1">
    <citation type="journal article" date="2021" name="Nat. Commun.">
        <title>Genomic analyses provide insights into spinach domestication and the genetic basis of agronomic traits.</title>
        <authorList>
            <person name="Cai X."/>
            <person name="Sun X."/>
            <person name="Xu C."/>
            <person name="Sun H."/>
            <person name="Wang X."/>
            <person name="Ge C."/>
            <person name="Zhang Z."/>
            <person name="Wang Q."/>
            <person name="Fei Z."/>
            <person name="Jiao C."/>
            <person name="Wang Q."/>
        </authorList>
    </citation>
    <scope>NUCLEOTIDE SEQUENCE [LARGE SCALE GENOMIC DNA]</scope>
    <source>
        <strain evidence="2">cv. Varoflay</strain>
    </source>
</reference>
<dbReference type="RefSeq" id="XP_056694341.1">
    <property type="nucleotide sequence ID" value="XM_056838363.1"/>
</dbReference>
<reference evidence="3" key="2">
    <citation type="submission" date="2025-08" db="UniProtKB">
        <authorList>
            <consortium name="RefSeq"/>
        </authorList>
    </citation>
    <scope>IDENTIFICATION</scope>
    <source>
        <tissue evidence="3">Leaf</tissue>
    </source>
</reference>
<proteinExistence type="predicted"/>
<name>A0ABM3RFF6_SPIOL</name>
<evidence type="ECO:0000313" key="2">
    <source>
        <dbReference type="Proteomes" id="UP000813463"/>
    </source>
</evidence>
<feature type="compositionally biased region" description="Polar residues" evidence="1">
    <location>
        <begin position="143"/>
        <end position="152"/>
    </location>
</feature>
<dbReference type="GeneID" id="130469284"/>